<dbReference type="CDD" id="cd10935">
    <property type="entry name" value="CE4_WalW"/>
    <property type="match status" value="1"/>
</dbReference>
<evidence type="ECO:0000313" key="1">
    <source>
        <dbReference type="EMBL" id="RXZ35477.1"/>
    </source>
</evidence>
<dbReference type="Gene3D" id="3.20.20.370">
    <property type="entry name" value="Glycoside hydrolase/deacetylase"/>
    <property type="match status" value="1"/>
</dbReference>
<accession>A0A4V1QPZ1</accession>
<dbReference type="EMBL" id="SDPT01000001">
    <property type="protein sequence ID" value="RXZ35477.1"/>
    <property type="molecule type" value="Genomic_DNA"/>
</dbReference>
<dbReference type="OrthoDB" id="9771584at2"/>
<reference evidence="1 2" key="1">
    <citation type="submission" date="2019-01" db="EMBL/GenBank/DDBJ databases">
        <title>Sphingomonas mucosissima sp. nov. and Sphingomonas desiccabilis sp. nov., from biological soil crusts in the Colorado Plateau, USA.</title>
        <authorList>
            <person name="Zhu D."/>
        </authorList>
    </citation>
    <scope>NUCLEOTIDE SEQUENCE [LARGE SCALE GENOMIC DNA]</scope>
    <source>
        <strain evidence="1 2">CP1D</strain>
    </source>
</reference>
<dbReference type="Proteomes" id="UP000292347">
    <property type="component" value="Unassembled WGS sequence"/>
</dbReference>
<dbReference type="SUPFAM" id="SSF88713">
    <property type="entry name" value="Glycoside hydrolase/deacetylase"/>
    <property type="match status" value="1"/>
</dbReference>
<gene>
    <name evidence="1" type="ORF">EO081_07630</name>
</gene>
<dbReference type="InterPro" id="IPR011330">
    <property type="entry name" value="Glyco_hydro/deAcase_b/a-brl"/>
</dbReference>
<keyword evidence="2" id="KW-1185">Reference proteome</keyword>
<dbReference type="AlphaFoldDB" id="A0A4V1QPZ1"/>
<evidence type="ECO:0000313" key="2">
    <source>
        <dbReference type="Proteomes" id="UP000292347"/>
    </source>
</evidence>
<dbReference type="GO" id="GO:0005975">
    <property type="term" value="P:carbohydrate metabolic process"/>
    <property type="evidence" value="ECO:0007669"/>
    <property type="project" value="InterPro"/>
</dbReference>
<comment type="caution">
    <text evidence="1">The sequence shown here is derived from an EMBL/GenBank/DDBJ whole genome shotgun (WGS) entry which is preliminary data.</text>
</comment>
<name>A0A4V1QPZ1_9SPHN</name>
<organism evidence="1 2">
    <name type="scientific">Sphingomonas desiccabilis</name>
    <dbReference type="NCBI Taxonomy" id="429134"/>
    <lineage>
        <taxon>Bacteria</taxon>
        <taxon>Pseudomonadati</taxon>
        <taxon>Pseudomonadota</taxon>
        <taxon>Alphaproteobacteria</taxon>
        <taxon>Sphingomonadales</taxon>
        <taxon>Sphingomonadaceae</taxon>
        <taxon>Sphingomonas</taxon>
    </lineage>
</organism>
<sequence>MIVAVPTVFHPPAPAPEALVRWPDAFGTRFTLFVDTEEEFDWSAGFRRDGFTTSAMAAVPEAHRRFSERGIGLVYLVDYPIARDPAAVAFLQEPLADGRSEVGAQLHPWVTPPFEERVSVSNSFAGNLTEAVEAAKLDRLGHAIDRAFGRPPRAYRAGRYGLGPHTLRLLAARGYRVDTSMRATFDYSREGGPDYSGIGNAAFRTGPHQTLLELPFTTIFTGRLRRRGGVLHKRLARLPRGTAIAARLGLLNRVPLTPEGVSRSEALEAIRVSVGEGLRLLNFAFHSPSLVPGHTPYVRDAADLRRFWAWWEGVLDLLDRLNVRPATVDEVLQAA</sequence>
<protein>
    <submittedName>
        <fullName evidence="1">WalW protein</fullName>
    </submittedName>
</protein>
<proteinExistence type="predicted"/>